<evidence type="ECO:0000313" key="3">
    <source>
        <dbReference type="WBParaSite" id="nRc.2.0.1.t06003-RA"/>
    </source>
</evidence>
<proteinExistence type="predicted"/>
<evidence type="ECO:0000256" key="1">
    <source>
        <dbReference type="SAM" id="MobiDB-lite"/>
    </source>
</evidence>
<dbReference type="AlphaFoldDB" id="A0A915HX51"/>
<accession>A0A915HX51</accession>
<feature type="compositionally biased region" description="Polar residues" evidence="1">
    <location>
        <begin position="181"/>
        <end position="190"/>
    </location>
</feature>
<name>A0A915HX51_ROMCU</name>
<feature type="region of interest" description="Disordered" evidence="1">
    <location>
        <begin position="181"/>
        <end position="227"/>
    </location>
</feature>
<dbReference type="WBParaSite" id="nRc.2.0.1.t06003-RA">
    <property type="protein sequence ID" value="nRc.2.0.1.t06003-RA"/>
    <property type="gene ID" value="nRc.2.0.1.g06003"/>
</dbReference>
<evidence type="ECO:0000313" key="2">
    <source>
        <dbReference type="Proteomes" id="UP000887565"/>
    </source>
</evidence>
<keyword evidence="2" id="KW-1185">Reference proteome</keyword>
<feature type="compositionally biased region" description="Polar residues" evidence="1">
    <location>
        <begin position="199"/>
        <end position="210"/>
    </location>
</feature>
<reference evidence="3" key="1">
    <citation type="submission" date="2022-11" db="UniProtKB">
        <authorList>
            <consortium name="WormBaseParasite"/>
        </authorList>
    </citation>
    <scope>IDENTIFICATION</scope>
</reference>
<dbReference type="Proteomes" id="UP000887565">
    <property type="component" value="Unplaced"/>
</dbReference>
<organism evidence="2 3">
    <name type="scientific">Romanomermis culicivorax</name>
    <name type="common">Nematode worm</name>
    <dbReference type="NCBI Taxonomy" id="13658"/>
    <lineage>
        <taxon>Eukaryota</taxon>
        <taxon>Metazoa</taxon>
        <taxon>Ecdysozoa</taxon>
        <taxon>Nematoda</taxon>
        <taxon>Enoplea</taxon>
        <taxon>Dorylaimia</taxon>
        <taxon>Mermithida</taxon>
        <taxon>Mermithoidea</taxon>
        <taxon>Mermithidae</taxon>
        <taxon>Romanomermis</taxon>
    </lineage>
</organism>
<protein>
    <submittedName>
        <fullName evidence="3">Uncharacterized protein</fullName>
    </submittedName>
</protein>
<sequence length="227" mass="24366">MLLPRLKNITQSSAVPTVSLPPHNPPLSTFSNSTLDNTAQTQVLLISATPAILNSHAPLPLSQDPLIATVICASAPAVSQIPAPSTTVQVNNDQTVARTDSSDSFINIDPPQAPAATHTSVTNNRSSLAIANANEVHNFRIEAHDGLDQLSNAAARITNNVPTVFHRPQVHVKPKALSTDTLYNNKFSSTAREEEEGSRSTPQRHPQPTANPFGFSDYPPDGYYDHP</sequence>